<dbReference type="Proteomes" id="UP001211513">
    <property type="component" value="Chromosome"/>
</dbReference>
<reference evidence="1" key="1">
    <citation type="journal article" date="2022" name="Phytopathology">
        <title>Complete circularized genome resources of seven strains of Xylella fastidiosa subsp. fastidiosa using hybrid assembly reveals unknown plasmids.</title>
        <authorList>
            <person name="Velasco-Amo M.D.P."/>
            <person name="Arias-Giraldo L.F.F."/>
            <person name="Ecija M.R."/>
            <person name="De La Fuente L."/>
            <person name="Marco-Noales E."/>
            <person name="Moralejo E."/>
            <person name="Navas-Cort J.A."/>
            <person name="Landa B.B."/>
        </authorList>
    </citation>
    <scope>NUCLEOTIDE SEQUENCE</scope>
    <source>
        <strain evidence="1">CFBP8073</strain>
    </source>
</reference>
<evidence type="ECO:0000313" key="1">
    <source>
        <dbReference type="EMBL" id="WCF29118.1"/>
    </source>
</evidence>
<evidence type="ECO:0000313" key="2">
    <source>
        <dbReference type="Proteomes" id="UP001211513"/>
    </source>
</evidence>
<protein>
    <submittedName>
        <fullName evidence="1">Uncharacterized protein</fullName>
    </submittedName>
</protein>
<dbReference type="AlphaFoldDB" id="A0AAJ5R4I0"/>
<accession>A0AAJ5R4I0</accession>
<organism evidence="1 2">
    <name type="scientific">Xylella fastidiosa subsp. fastidiosa</name>
    <dbReference type="NCBI Taxonomy" id="644356"/>
    <lineage>
        <taxon>Bacteria</taxon>
        <taxon>Pseudomonadati</taxon>
        <taxon>Pseudomonadota</taxon>
        <taxon>Gammaproteobacteria</taxon>
        <taxon>Lysobacterales</taxon>
        <taxon>Lysobacteraceae</taxon>
        <taxon>Xylella</taxon>
    </lineage>
</organism>
<dbReference type="RefSeq" id="WP_058565089.1">
    <property type="nucleotide sequence ID" value="NZ_CP109886.1"/>
</dbReference>
<proteinExistence type="predicted"/>
<name>A0AAJ5R4I0_XYLFS</name>
<gene>
    <name evidence="1" type="ORF">OK117_04440</name>
</gene>
<dbReference type="EMBL" id="CP109886">
    <property type="protein sequence ID" value="WCF29118.1"/>
    <property type="molecule type" value="Genomic_DNA"/>
</dbReference>
<sequence length="64" mass="7222">MNRPDFFCEDYREFGDALGDMAKEAKLLALWGGYRDRFLAVALELAAIDGRLLLGSRARSRPCL</sequence>
<reference evidence="1" key="2">
    <citation type="submission" date="2022-10" db="EMBL/GenBank/DDBJ databases">
        <authorList>
            <person name="Landa B."/>
            <person name="Arias-Giraldo L.F."/>
            <person name="Roman-Ecija M."/>
            <person name="Velasco-Amo M.P."/>
            <person name="De La Fuente L."/>
            <person name="Marco-Noales E."/>
            <person name="Moralejo E."/>
        </authorList>
    </citation>
    <scope>NUCLEOTIDE SEQUENCE</scope>
    <source>
        <strain evidence="1">CFBP8073</strain>
    </source>
</reference>